<keyword evidence="2" id="KW-0433">Leucine-rich repeat</keyword>
<evidence type="ECO:0000259" key="8">
    <source>
        <dbReference type="Pfam" id="PF18052"/>
    </source>
</evidence>
<keyword evidence="3" id="KW-0677">Repeat</keyword>
<dbReference type="Proteomes" id="UP000734854">
    <property type="component" value="Unassembled WGS sequence"/>
</dbReference>
<dbReference type="EMBL" id="JACMSC010000017">
    <property type="protein sequence ID" value="KAG6479891.1"/>
    <property type="molecule type" value="Genomic_DNA"/>
</dbReference>
<keyword evidence="10" id="KW-1185">Reference proteome</keyword>
<keyword evidence="5" id="KW-0611">Plant defense</keyword>
<keyword evidence="4" id="KW-0547">Nucleotide-binding</keyword>
<evidence type="ECO:0000259" key="7">
    <source>
        <dbReference type="Pfam" id="PF00931"/>
    </source>
</evidence>
<feature type="domain" description="NB-ARC" evidence="7">
    <location>
        <begin position="142"/>
        <end position="231"/>
    </location>
</feature>
<evidence type="ECO:0000256" key="4">
    <source>
        <dbReference type="ARBA" id="ARBA00022741"/>
    </source>
</evidence>
<evidence type="ECO:0000313" key="10">
    <source>
        <dbReference type="Proteomes" id="UP000734854"/>
    </source>
</evidence>
<dbReference type="PANTHER" id="PTHR36766">
    <property type="entry name" value="PLANT BROAD-SPECTRUM MILDEW RESISTANCE PROTEIN RPW8"/>
    <property type="match status" value="1"/>
</dbReference>
<dbReference type="GO" id="GO:0006952">
    <property type="term" value="P:defense response"/>
    <property type="evidence" value="ECO:0007669"/>
    <property type="project" value="UniProtKB-KW"/>
</dbReference>
<protein>
    <submittedName>
        <fullName evidence="9">Uncharacterized protein</fullName>
    </submittedName>
</protein>
<dbReference type="Gene3D" id="3.40.50.300">
    <property type="entry name" value="P-loop containing nucleotide triphosphate hydrolases"/>
    <property type="match status" value="1"/>
</dbReference>
<dbReference type="InterPro" id="IPR041118">
    <property type="entry name" value="Rx_N"/>
</dbReference>
<evidence type="ECO:0000256" key="6">
    <source>
        <dbReference type="ARBA" id="ARBA00022840"/>
    </source>
</evidence>
<dbReference type="Pfam" id="PF18052">
    <property type="entry name" value="Rx_N"/>
    <property type="match status" value="1"/>
</dbReference>
<dbReference type="PANTHER" id="PTHR36766:SF30">
    <property type="entry name" value="TIR-NBS TYPE DISEASE RESISTANCE PROTEIN-RELATED"/>
    <property type="match status" value="1"/>
</dbReference>
<dbReference type="InterPro" id="IPR002182">
    <property type="entry name" value="NB-ARC"/>
</dbReference>
<keyword evidence="6" id="KW-0067">ATP-binding</keyword>
<dbReference type="InterPro" id="IPR027417">
    <property type="entry name" value="P-loop_NTPase"/>
</dbReference>
<evidence type="ECO:0000256" key="3">
    <source>
        <dbReference type="ARBA" id="ARBA00022737"/>
    </source>
</evidence>
<dbReference type="Pfam" id="PF00931">
    <property type="entry name" value="NB-ARC"/>
    <property type="match status" value="1"/>
</dbReference>
<reference evidence="9 10" key="1">
    <citation type="submission" date="2020-08" db="EMBL/GenBank/DDBJ databases">
        <title>Plant Genome Project.</title>
        <authorList>
            <person name="Zhang R.-G."/>
        </authorList>
    </citation>
    <scope>NUCLEOTIDE SEQUENCE [LARGE SCALE GENOMIC DNA]</scope>
    <source>
        <tissue evidence="9">Rhizome</tissue>
    </source>
</reference>
<proteinExistence type="inferred from homology"/>
<evidence type="ECO:0000256" key="2">
    <source>
        <dbReference type="ARBA" id="ARBA00022614"/>
    </source>
</evidence>
<feature type="domain" description="Disease resistance N-terminal" evidence="8">
    <location>
        <begin position="2"/>
        <end position="63"/>
    </location>
</feature>
<dbReference type="GO" id="GO:0005524">
    <property type="term" value="F:ATP binding"/>
    <property type="evidence" value="ECO:0007669"/>
    <property type="project" value="UniProtKB-KW"/>
</dbReference>
<dbReference type="AlphaFoldDB" id="A0A8J5KB69"/>
<accession>A0A8J5KB69</accession>
<evidence type="ECO:0000313" key="9">
    <source>
        <dbReference type="EMBL" id="KAG6479891.1"/>
    </source>
</evidence>
<dbReference type="GO" id="GO:0043531">
    <property type="term" value="F:ADP binding"/>
    <property type="evidence" value="ECO:0007669"/>
    <property type="project" value="InterPro"/>
</dbReference>
<organism evidence="9 10">
    <name type="scientific">Zingiber officinale</name>
    <name type="common">Ginger</name>
    <name type="synonym">Amomum zingiber</name>
    <dbReference type="NCBI Taxonomy" id="94328"/>
    <lineage>
        <taxon>Eukaryota</taxon>
        <taxon>Viridiplantae</taxon>
        <taxon>Streptophyta</taxon>
        <taxon>Embryophyta</taxon>
        <taxon>Tracheophyta</taxon>
        <taxon>Spermatophyta</taxon>
        <taxon>Magnoliopsida</taxon>
        <taxon>Liliopsida</taxon>
        <taxon>Zingiberales</taxon>
        <taxon>Zingiberaceae</taxon>
        <taxon>Zingiber</taxon>
    </lineage>
</organism>
<sequence>MTKLEKTMRRIQAKLTISEDHDSSRSSEQVKLWLSELKDTAYAAQYVIEEYEYELLHAEARHEASHSNTAVDELASRVKQIIESSKKIAEKWRALKLIKKSGKRKRTPNQQMGSLVPESGVLEREEEEKILLDWILSEDNASRNRVSVIALTGMGGLGKTTVAQLMYNDLKVKSYFDLRGWISVSEHFDVAALSRKISKPLFKERVDSKNVKEVQHELKRGLKGMKFLLVLGTRNSSYGIN</sequence>
<evidence type="ECO:0000256" key="5">
    <source>
        <dbReference type="ARBA" id="ARBA00022821"/>
    </source>
</evidence>
<evidence type="ECO:0000256" key="1">
    <source>
        <dbReference type="ARBA" id="ARBA00008894"/>
    </source>
</evidence>
<gene>
    <name evidence="9" type="ORF">ZIOFF_063367</name>
</gene>
<name>A0A8J5KB69_ZINOF</name>
<comment type="similarity">
    <text evidence="1">Belongs to the disease resistance NB-LRR family.</text>
</comment>
<dbReference type="Gene3D" id="1.20.5.4130">
    <property type="match status" value="1"/>
</dbReference>
<dbReference type="SUPFAM" id="SSF52540">
    <property type="entry name" value="P-loop containing nucleoside triphosphate hydrolases"/>
    <property type="match status" value="1"/>
</dbReference>
<comment type="caution">
    <text evidence="9">The sequence shown here is derived from an EMBL/GenBank/DDBJ whole genome shotgun (WGS) entry which is preliminary data.</text>
</comment>